<keyword evidence="4" id="KW-0732">Signal</keyword>
<dbReference type="InterPro" id="IPR001867">
    <property type="entry name" value="OmpR/PhoB-type_DNA-bd"/>
</dbReference>
<evidence type="ECO:0000313" key="6">
    <source>
        <dbReference type="EMBL" id="EFM01514.1"/>
    </source>
</evidence>
<keyword evidence="7" id="KW-1185">Reference proteome</keyword>
<feature type="DNA-binding region" description="OmpR/PhoB-type" evidence="2">
    <location>
        <begin position="180"/>
        <end position="277"/>
    </location>
</feature>
<dbReference type="Pfam" id="PF00486">
    <property type="entry name" value="Trans_reg_C"/>
    <property type="match status" value="1"/>
</dbReference>
<dbReference type="Proteomes" id="UP000004394">
    <property type="component" value="Unassembled WGS sequence"/>
</dbReference>
<keyword evidence="3" id="KW-0812">Transmembrane</keyword>
<dbReference type="InterPro" id="IPR036388">
    <property type="entry name" value="WH-like_DNA-bd_sf"/>
</dbReference>
<keyword evidence="3" id="KW-1133">Transmembrane helix</keyword>
<dbReference type="eggNOG" id="COG0745">
    <property type="taxonomic scope" value="Bacteria"/>
</dbReference>
<evidence type="ECO:0000259" key="5">
    <source>
        <dbReference type="PROSITE" id="PS51755"/>
    </source>
</evidence>
<evidence type="ECO:0000256" key="2">
    <source>
        <dbReference type="PROSITE-ProRule" id="PRU01091"/>
    </source>
</evidence>
<proteinExistence type="predicted"/>
<dbReference type="InterPro" id="IPR016032">
    <property type="entry name" value="Sig_transdc_resp-reg_C-effctor"/>
</dbReference>
<keyword evidence="3" id="KW-0472">Membrane</keyword>
<reference evidence="6" key="1">
    <citation type="submission" date="2010-07" db="EMBL/GenBank/DDBJ databases">
        <authorList>
            <person name="Muzny D."/>
            <person name="Qin X."/>
            <person name="Deng J."/>
            <person name="Jiang H."/>
            <person name="Liu Y."/>
            <person name="Qu J."/>
            <person name="Song X.-Z."/>
            <person name="Zhang L."/>
            <person name="Thornton R."/>
            <person name="Coyle M."/>
            <person name="Francisco L."/>
            <person name="Jackson L."/>
            <person name="Javaid M."/>
            <person name="Korchina V."/>
            <person name="Kovar C."/>
            <person name="Mata R."/>
            <person name="Mathew T."/>
            <person name="Ngo R."/>
            <person name="Nguyen L."/>
            <person name="Nguyen N."/>
            <person name="Okwuonu G."/>
            <person name="Ongeri F."/>
            <person name="Pham C."/>
            <person name="Simmons D."/>
            <person name="Wilczek-Boney K."/>
            <person name="Hale W."/>
            <person name="Jakkamsetti A."/>
            <person name="Pham P."/>
            <person name="Ruth R."/>
            <person name="San Lucas F."/>
            <person name="Warren J."/>
            <person name="Zhang J."/>
            <person name="Zhao Z."/>
            <person name="Zhou C."/>
            <person name="Zhu D."/>
            <person name="Lee S."/>
            <person name="Bess C."/>
            <person name="Blankenburg K."/>
            <person name="Forbes L."/>
            <person name="Fu Q."/>
            <person name="Gubbala S."/>
            <person name="Hirani K."/>
            <person name="Jayaseelan J.C."/>
            <person name="Lara F."/>
            <person name="Munidasa M."/>
            <person name="Palculict T."/>
            <person name="Patil S."/>
            <person name="Pu L.-L."/>
            <person name="Saada N."/>
            <person name="Tang L."/>
            <person name="Weissenberger G."/>
            <person name="Zhu Y."/>
            <person name="Hemphill L."/>
            <person name="Shang Y."/>
            <person name="Youmans B."/>
            <person name="Ayvaz T."/>
            <person name="Ross M."/>
            <person name="Santibanez J."/>
            <person name="Aqrawi P."/>
            <person name="Gross S."/>
            <person name="Joshi V."/>
            <person name="Fowler G."/>
            <person name="Nazareth L."/>
            <person name="Reid J."/>
            <person name="Worley K."/>
            <person name="Petrosino J."/>
            <person name="Highlander S."/>
            <person name="Gibbs R."/>
        </authorList>
    </citation>
    <scope>NUCLEOTIDE SEQUENCE [LARGE SCALE GENOMIC DNA]</scope>
    <source>
        <strain evidence="6">DSM 16973</strain>
    </source>
</reference>
<dbReference type="SMART" id="SM00862">
    <property type="entry name" value="Trans_reg_C"/>
    <property type="match status" value="1"/>
</dbReference>
<dbReference type="Gene3D" id="1.10.10.10">
    <property type="entry name" value="Winged helix-like DNA-binding domain superfamily/Winged helix DNA-binding domain"/>
    <property type="match status" value="1"/>
</dbReference>
<comment type="caution">
    <text evidence="6">The sequence shown here is derived from an EMBL/GenBank/DDBJ whole genome shotgun (WGS) entry which is preliminary data.</text>
</comment>
<dbReference type="GO" id="GO:0003677">
    <property type="term" value="F:DNA binding"/>
    <property type="evidence" value="ECO:0007669"/>
    <property type="project" value="UniProtKB-UniRule"/>
</dbReference>
<accession>E0NTY1</accession>
<feature type="signal peptide" evidence="4">
    <location>
        <begin position="1"/>
        <end position="22"/>
    </location>
</feature>
<evidence type="ECO:0000256" key="1">
    <source>
        <dbReference type="ARBA" id="ARBA00023125"/>
    </source>
</evidence>
<evidence type="ECO:0000313" key="7">
    <source>
        <dbReference type="Proteomes" id="UP000004394"/>
    </source>
</evidence>
<dbReference type="GO" id="GO:0000160">
    <property type="term" value="P:phosphorelay signal transduction system"/>
    <property type="evidence" value="ECO:0007669"/>
    <property type="project" value="InterPro"/>
</dbReference>
<dbReference type="SUPFAM" id="SSF46894">
    <property type="entry name" value="C-terminal effector domain of the bipartite response regulators"/>
    <property type="match status" value="1"/>
</dbReference>
<dbReference type="AlphaFoldDB" id="E0NTY1"/>
<keyword evidence="1 2" id="KW-0238">DNA-binding</keyword>
<dbReference type="GO" id="GO:0006355">
    <property type="term" value="P:regulation of DNA-templated transcription"/>
    <property type="evidence" value="ECO:0007669"/>
    <property type="project" value="InterPro"/>
</dbReference>
<feature type="chain" id="PRO_5003138288" evidence="4">
    <location>
        <begin position="23"/>
        <end position="279"/>
    </location>
</feature>
<feature type="transmembrane region" description="Helical" evidence="3">
    <location>
        <begin position="152"/>
        <end position="170"/>
    </location>
</feature>
<gene>
    <name evidence="6" type="ORF">HMPREF0658_1634</name>
</gene>
<dbReference type="RefSeq" id="WP_006949832.1">
    <property type="nucleotide sequence ID" value="NZ_BAJI01000010.1"/>
</dbReference>
<dbReference type="BioCyc" id="PMAR862515-HMP:GMOO-1659-MONOMER"/>
<protein>
    <submittedName>
        <fullName evidence="6">Transcriptional regulatory protein, C-terminal domain protein</fullName>
    </submittedName>
</protein>
<sequence>MMKSHFSVAIFMLLLLSSMATGIGSYNSTKAAIVADLNRALAQTLTQQDTPWLSQDTISACRTLQSATENRLSLLVPDNTFCRNLGIRALKSKAFLSLAVAGQSDGRHILDRRDGCLCSDTAVRRIHNSTIWVRGYASCSPLMVYGLSDQRLSWLLLAAAFGQLLFTLLYSRRRKTLCLPTGVSVGNITFSAQENRFYTHRNTPIHLTPMQHRLLEMFFMNASHRLSKQEICTVLWHGKDEADDTLYTLIRRMKPVLEQHSNLRIVSDRSKGYELTCGE</sequence>
<organism evidence="6 7">
    <name type="scientific">Hoylesella marshii DSM 16973 = JCM 13450</name>
    <dbReference type="NCBI Taxonomy" id="862515"/>
    <lineage>
        <taxon>Bacteria</taxon>
        <taxon>Pseudomonadati</taxon>
        <taxon>Bacteroidota</taxon>
        <taxon>Bacteroidia</taxon>
        <taxon>Bacteroidales</taxon>
        <taxon>Prevotellaceae</taxon>
        <taxon>Hoylesella</taxon>
    </lineage>
</organism>
<dbReference type="HOGENOM" id="CLU_080714_0_0_10"/>
<dbReference type="STRING" id="862515.HMPREF0658_1634"/>
<feature type="domain" description="OmpR/PhoB-type" evidence="5">
    <location>
        <begin position="180"/>
        <end position="277"/>
    </location>
</feature>
<dbReference type="PROSITE" id="PS51755">
    <property type="entry name" value="OMPR_PHOB"/>
    <property type="match status" value="1"/>
</dbReference>
<dbReference type="EMBL" id="AEEI01000050">
    <property type="protein sequence ID" value="EFM01514.1"/>
    <property type="molecule type" value="Genomic_DNA"/>
</dbReference>
<evidence type="ECO:0000256" key="4">
    <source>
        <dbReference type="SAM" id="SignalP"/>
    </source>
</evidence>
<evidence type="ECO:0000256" key="3">
    <source>
        <dbReference type="SAM" id="Phobius"/>
    </source>
</evidence>
<dbReference type="OrthoDB" id="1025819at2"/>
<name>E0NTY1_9BACT</name>